<dbReference type="EMBL" id="CAJZBQ010000020">
    <property type="protein sequence ID" value="CAG9317989.1"/>
    <property type="molecule type" value="Genomic_DNA"/>
</dbReference>
<evidence type="ECO:0000313" key="3">
    <source>
        <dbReference type="Proteomes" id="UP001162131"/>
    </source>
</evidence>
<sequence length="86" mass="10134">MTSGCIELTWTMNFTKFVKLPLSKSTQWVDMIECILSFVIIDYNNAISIFEALIAFSYIFCFFLFFPFLPQCCFCLTFCFSFYSFP</sequence>
<organism evidence="2 3">
    <name type="scientific">Blepharisma stoltei</name>
    <dbReference type="NCBI Taxonomy" id="1481888"/>
    <lineage>
        <taxon>Eukaryota</taxon>
        <taxon>Sar</taxon>
        <taxon>Alveolata</taxon>
        <taxon>Ciliophora</taxon>
        <taxon>Postciliodesmatophora</taxon>
        <taxon>Heterotrichea</taxon>
        <taxon>Heterotrichida</taxon>
        <taxon>Blepharismidae</taxon>
        <taxon>Blepharisma</taxon>
    </lineage>
</organism>
<accession>A0AAU9IU03</accession>
<dbReference type="AlphaFoldDB" id="A0AAU9IU03"/>
<keyword evidence="3" id="KW-1185">Reference proteome</keyword>
<keyword evidence="1" id="KW-0472">Membrane</keyword>
<evidence type="ECO:0000313" key="2">
    <source>
        <dbReference type="EMBL" id="CAG9317989.1"/>
    </source>
</evidence>
<name>A0AAU9IU03_9CILI</name>
<feature type="transmembrane region" description="Helical" evidence="1">
    <location>
        <begin position="55"/>
        <end position="83"/>
    </location>
</feature>
<keyword evidence="1" id="KW-0812">Transmembrane</keyword>
<gene>
    <name evidence="2" type="ORF">BSTOLATCC_MIC20473</name>
</gene>
<comment type="caution">
    <text evidence="2">The sequence shown here is derived from an EMBL/GenBank/DDBJ whole genome shotgun (WGS) entry which is preliminary data.</text>
</comment>
<keyword evidence="1" id="KW-1133">Transmembrane helix</keyword>
<proteinExistence type="predicted"/>
<evidence type="ECO:0000256" key="1">
    <source>
        <dbReference type="SAM" id="Phobius"/>
    </source>
</evidence>
<protein>
    <submittedName>
        <fullName evidence="2">Uncharacterized protein</fullName>
    </submittedName>
</protein>
<dbReference type="Proteomes" id="UP001162131">
    <property type="component" value="Unassembled WGS sequence"/>
</dbReference>
<reference evidence="2" key="1">
    <citation type="submission" date="2021-09" db="EMBL/GenBank/DDBJ databases">
        <authorList>
            <consortium name="AG Swart"/>
            <person name="Singh M."/>
            <person name="Singh A."/>
            <person name="Seah K."/>
            <person name="Emmerich C."/>
        </authorList>
    </citation>
    <scope>NUCLEOTIDE SEQUENCE</scope>
    <source>
        <strain evidence="2">ATCC30299</strain>
    </source>
</reference>